<name>A0A7I8V817_9ANNE</name>
<gene>
    <name evidence="8" type="ORF">DGYR_LOCUS635</name>
</gene>
<feature type="compositionally biased region" description="Basic and acidic residues" evidence="6">
    <location>
        <begin position="1"/>
        <end position="10"/>
    </location>
</feature>
<evidence type="ECO:0000256" key="3">
    <source>
        <dbReference type="ARBA" id="ARBA00023163"/>
    </source>
</evidence>
<dbReference type="PANTHER" id="PTHR46117">
    <property type="entry name" value="FI24210P1"/>
    <property type="match status" value="1"/>
</dbReference>
<evidence type="ECO:0000256" key="6">
    <source>
        <dbReference type="SAM" id="MobiDB-lite"/>
    </source>
</evidence>
<accession>A0A7I8V817</accession>
<feature type="region of interest" description="Disordered" evidence="6">
    <location>
        <begin position="127"/>
        <end position="158"/>
    </location>
</feature>
<proteinExistence type="predicted"/>
<feature type="compositionally biased region" description="Basic and acidic residues" evidence="6">
    <location>
        <begin position="144"/>
        <end position="158"/>
    </location>
</feature>
<dbReference type="Proteomes" id="UP000549394">
    <property type="component" value="Unassembled WGS sequence"/>
</dbReference>
<evidence type="ECO:0000256" key="4">
    <source>
        <dbReference type="ARBA" id="ARBA00023242"/>
    </source>
</evidence>
<keyword evidence="4" id="KW-0539">Nucleus</keyword>
<evidence type="ECO:0000256" key="1">
    <source>
        <dbReference type="ARBA" id="ARBA00004123"/>
    </source>
</evidence>
<dbReference type="InterPro" id="IPR011598">
    <property type="entry name" value="bHLH_dom"/>
</dbReference>
<dbReference type="AlphaFoldDB" id="A0A7I8V817"/>
<keyword evidence="2" id="KW-0805">Transcription regulation</keyword>
<feature type="region of interest" description="Disordered" evidence="6">
    <location>
        <begin position="1"/>
        <end position="32"/>
    </location>
</feature>
<dbReference type="Gene3D" id="4.10.280.10">
    <property type="entry name" value="Helix-loop-helix DNA-binding domain"/>
    <property type="match status" value="1"/>
</dbReference>
<keyword evidence="5" id="KW-0175">Coiled coil</keyword>
<comment type="caution">
    <text evidence="8">The sequence shown here is derived from an EMBL/GenBank/DDBJ whole genome shotgun (WGS) entry which is preliminary data.</text>
</comment>
<feature type="coiled-coil region" evidence="5">
    <location>
        <begin position="223"/>
        <end position="250"/>
    </location>
</feature>
<feature type="domain" description="BHLH" evidence="7">
    <location>
        <begin position="150"/>
        <end position="209"/>
    </location>
</feature>
<dbReference type="GO" id="GO:0000978">
    <property type="term" value="F:RNA polymerase II cis-regulatory region sequence-specific DNA binding"/>
    <property type="evidence" value="ECO:0007669"/>
    <property type="project" value="TreeGrafter"/>
</dbReference>
<dbReference type="SMART" id="SM00353">
    <property type="entry name" value="HLH"/>
    <property type="match status" value="1"/>
</dbReference>
<dbReference type="GO" id="GO:0046983">
    <property type="term" value="F:protein dimerization activity"/>
    <property type="evidence" value="ECO:0007669"/>
    <property type="project" value="InterPro"/>
</dbReference>
<comment type="subcellular location">
    <subcellularLocation>
        <location evidence="1">Nucleus</location>
    </subcellularLocation>
</comment>
<dbReference type="Pfam" id="PF00010">
    <property type="entry name" value="HLH"/>
    <property type="match status" value="1"/>
</dbReference>
<dbReference type="PROSITE" id="PS50888">
    <property type="entry name" value="BHLH"/>
    <property type="match status" value="1"/>
</dbReference>
<evidence type="ECO:0000313" key="8">
    <source>
        <dbReference type="EMBL" id="CAD5111321.1"/>
    </source>
</evidence>
<dbReference type="SUPFAM" id="SSF47459">
    <property type="entry name" value="HLH, helix-loop-helix DNA-binding domain"/>
    <property type="match status" value="1"/>
</dbReference>
<evidence type="ECO:0000256" key="5">
    <source>
        <dbReference type="SAM" id="Coils"/>
    </source>
</evidence>
<dbReference type="PANTHER" id="PTHR46117:SF3">
    <property type="entry name" value="FI24210P1"/>
    <property type="match status" value="1"/>
</dbReference>
<protein>
    <submittedName>
        <fullName evidence="8">DgyrCDS636</fullName>
    </submittedName>
</protein>
<dbReference type="GO" id="GO:0000981">
    <property type="term" value="F:DNA-binding transcription factor activity, RNA polymerase II-specific"/>
    <property type="evidence" value="ECO:0007669"/>
    <property type="project" value="TreeGrafter"/>
</dbReference>
<dbReference type="InterPro" id="IPR051732">
    <property type="entry name" value="USF"/>
</dbReference>
<dbReference type="OrthoDB" id="690068at2759"/>
<evidence type="ECO:0000313" key="9">
    <source>
        <dbReference type="Proteomes" id="UP000549394"/>
    </source>
</evidence>
<reference evidence="8 9" key="1">
    <citation type="submission" date="2020-08" db="EMBL/GenBank/DDBJ databases">
        <authorList>
            <person name="Hejnol A."/>
        </authorList>
    </citation>
    <scope>NUCLEOTIDE SEQUENCE [LARGE SCALE GENOMIC DNA]</scope>
</reference>
<dbReference type="EMBL" id="CAJFCJ010000001">
    <property type="protein sequence ID" value="CAD5111321.1"/>
    <property type="molecule type" value="Genomic_DNA"/>
</dbReference>
<dbReference type="GO" id="GO:0005634">
    <property type="term" value="C:nucleus"/>
    <property type="evidence" value="ECO:0007669"/>
    <property type="project" value="UniProtKB-SubCell"/>
</dbReference>
<keyword evidence="3" id="KW-0804">Transcription</keyword>
<organism evidence="8 9">
    <name type="scientific">Dimorphilus gyrociliatus</name>
    <dbReference type="NCBI Taxonomy" id="2664684"/>
    <lineage>
        <taxon>Eukaryota</taxon>
        <taxon>Metazoa</taxon>
        <taxon>Spiralia</taxon>
        <taxon>Lophotrochozoa</taxon>
        <taxon>Annelida</taxon>
        <taxon>Polychaeta</taxon>
        <taxon>Polychaeta incertae sedis</taxon>
        <taxon>Dinophilidae</taxon>
        <taxon>Dimorphilus</taxon>
    </lineage>
</organism>
<evidence type="ECO:0000259" key="7">
    <source>
        <dbReference type="PROSITE" id="PS50888"/>
    </source>
</evidence>
<dbReference type="InterPro" id="IPR036638">
    <property type="entry name" value="HLH_DNA-bd_sf"/>
</dbReference>
<keyword evidence="9" id="KW-1185">Reference proteome</keyword>
<feature type="compositionally biased region" description="Polar residues" evidence="6">
    <location>
        <begin position="11"/>
        <end position="32"/>
    </location>
</feature>
<sequence>MKKSSSRDTKSATSELANNTQDLESNDDSNANNQVTYRVIQFNNGSEVENQSQILGQTGITHVLPAGSFANGSSNSPSNEDASNSARFTYVSGSGTDAQTIESLGQLQTAQGPYVVMMSHPDVIQASRSIAPRSGNRSSGGDIKTSRDERRRATHNAVERRRRDKINNWIVQLSKLIPDCAVDGMKGGQMSAQSKGGILAKACDYINELRTKNERLVESLHEVERFNTNRDALRDQFEELKTENAMLRQSLSEAGIAVPESHF</sequence>
<evidence type="ECO:0000256" key="2">
    <source>
        <dbReference type="ARBA" id="ARBA00023015"/>
    </source>
</evidence>